<organism evidence="1 2">
    <name type="scientific">Bordetella genomosp. 7</name>
    <dbReference type="NCBI Taxonomy" id="1416805"/>
    <lineage>
        <taxon>Bacteria</taxon>
        <taxon>Pseudomonadati</taxon>
        <taxon>Pseudomonadota</taxon>
        <taxon>Betaproteobacteria</taxon>
        <taxon>Burkholderiales</taxon>
        <taxon>Alcaligenaceae</taxon>
        <taxon>Bordetella</taxon>
    </lineage>
</organism>
<evidence type="ECO:0008006" key="3">
    <source>
        <dbReference type="Google" id="ProtNLM"/>
    </source>
</evidence>
<reference evidence="2" key="1">
    <citation type="submission" date="2017-05" db="EMBL/GenBank/DDBJ databases">
        <title>Complete and WGS of Bordetella genogroups.</title>
        <authorList>
            <person name="Spilker T."/>
            <person name="Lipuma J."/>
        </authorList>
    </citation>
    <scope>NUCLEOTIDE SEQUENCE [LARGE SCALE GENOMIC DNA]</scope>
    <source>
        <strain evidence="2">AU18089</strain>
    </source>
</reference>
<name>A0A261RI40_9BORD</name>
<gene>
    <name evidence="1" type="ORF">CAL19_04085</name>
</gene>
<dbReference type="Proteomes" id="UP000216947">
    <property type="component" value="Unassembled WGS sequence"/>
</dbReference>
<proteinExistence type="predicted"/>
<dbReference type="AlphaFoldDB" id="A0A261RI40"/>
<keyword evidence="2" id="KW-1185">Reference proteome</keyword>
<evidence type="ECO:0000313" key="1">
    <source>
        <dbReference type="EMBL" id="OZI24689.1"/>
    </source>
</evidence>
<comment type="caution">
    <text evidence="1">The sequence shown here is derived from an EMBL/GenBank/DDBJ whole genome shotgun (WGS) entry which is preliminary data.</text>
</comment>
<accession>A0A261RI40</accession>
<sequence length="98" mass="10534">MPKKAVIALLAVVAAGCSGGGPDDEQVKQALYDHYATAQGGAELRKALDQGVGVSDCQKAGEQYRCLVENKALGSAIPMFFAYDPAQEKWTFVRQDRN</sequence>
<evidence type="ECO:0000313" key="2">
    <source>
        <dbReference type="Proteomes" id="UP000216947"/>
    </source>
</evidence>
<dbReference type="PROSITE" id="PS51257">
    <property type="entry name" value="PROKAR_LIPOPROTEIN"/>
    <property type="match status" value="1"/>
</dbReference>
<protein>
    <recommendedName>
        <fullName evidence="3">Lipoprotein</fullName>
    </recommendedName>
</protein>
<dbReference type="RefSeq" id="WP_094796088.1">
    <property type="nucleotide sequence ID" value="NZ_NEVK01000003.1"/>
</dbReference>
<dbReference type="EMBL" id="NEVK01000003">
    <property type="protein sequence ID" value="OZI24689.1"/>
    <property type="molecule type" value="Genomic_DNA"/>
</dbReference>